<evidence type="ECO:0000313" key="3">
    <source>
        <dbReference type="Proteomes" id="UP000012062"/>
    </source>
</evidence>
<dbReference type="eggNOG" id="COG1961">
    <property type="taxonomic scope" value="Bacteria"/>
</dbReference>
<feature type="compositionally biased region" description="Basic and acidic residues" evidence="1">
    <location>
        <begin position="208"/>
        <end position="221"/>
    </location>
</feature>
<feature type="region of interest" description="Disordered" evidence="1">
    <location>
        <begin position="143"/>
        <end position="162"/>
    </location>
</feature>
<name>M5EF54_9HYPH</name>
<reference evidence="2 3" key="1">
    <citation type="submission" date="2013-02" db="EMBL/GenBank/DDBJ databases">
        <authorList>
            <person name="Genoscope - CEA"/>
        </authorList>
    </citation>
    <scope>NUCLEOTIDE SEQUENCE [LARGE SCALE GENOMIC DNA]</scope>
    <source>
        <strain evidence="2 3">STM 2683</strain>
    </source>
</reference>
<gene>
    <name evidence="2" type="ORF">MESS2_10053</name>
</gene>
<keyword evidence="3" id="KW-1185">Reference proteome</keyword>
<organism evidence="2 3">
    <name type="scientific">Mesorhizobium metallidurans STM 2683</name>
    <dbReference type="NCBI Taxonomy" id="1297569"/>
    <lineage>
        <taxon>Bacteria</taxon>
        <taxon>Pseudomonadati</taxon>
        <taxon>Pseudomonadota</taxon>
        <taxon>Alphaproteobacteria</taxon>
        <taxon>Hyphomicrobiales</taxon>
        <taxon>Phyllobacteriaceae</taxon>
        <taxon>Mesorhizobium</taxon>
    </lineage>
</organism>
<evidence type="ECO:0000256" key="1">
    <source>
        <dbReference type="SAM" id="MobiDB-lite"/>
    </source>
</evidence>
<proteinExistence type="predicted"/>
<dbReference type="AlphaFoldDB" id="M5EF54"/>
<protein>
    <recommendedName>
        <fullName evidence="4">Resolvase</fullName>
    </recommendedName>
</protein>
<feature type="region of interest" description="Disordered" evidence="1">
    <location>
        <begin position="200"/>
        <end position="221"/>
    </location>
</feature>
<dbReference type="EMBL" id="CAUM01000001">
    <property type="protein sequence ID" value="CCV02957.1"/>
    <property type="molecule type" value="Genomic_DNA"/>
</dbReference>
<accession>M5EF54</accession>
<evidence type="ECO:0008006" key="4">
    <source>
        <dbReference type="Google" id="ProtNLM"/>
    </source>
</evidence>
<dbReference type="STRING" id="1297569.MESS2_10053"/>
<dbReference type="eggNOG" id="COG0654">
    <property type="taxonomic scope" value="Bacteria"/>
</dbReference>
<evidence type="ECO:0000313" key="2">
    <source>
        <dbReference type="EMBL" id="CCV02957.1"/>
    </source>
</evidence>
<feature type="compositionally biased region" description="Basic and acidic residues" evidence="1">
    <location>
        <begin position="143"/>
        <end position="155"/>
    </location>
</feature>
<comment type="caution">
    <text evidence="2">The sequence shown here is derived from an EMBL/GenBank/DDBJ whole genome shotgun (WGS) entry which is preliminary data.</text>
</comment>
<dbReference type="Proteomes" id="UP000012062">
    <property type="component" value="Unassembled WGS sequence"/>
</dbReference>
<sequence>MHITVAEVRWVRQRGRVRWRDVAEGAYRREQVVTIQTLVIDRLPASVRSAMFPADGYCEIRPTGRESPRELGFPRNVGIRKLEDRLLDLAHAQRLRLVAQRIDPALTRLFAGRNSVRARDRLHQSVVLHWLVEIDRRAGWHVEDGDPHGADEDQSRLPTSWSMASSGTDEFTARMQEAINGMMLDMIAAIARKDYDDRRRQAQGIQKAKQEGRYRERPEDQERNAAIVKMLKAGQSWNNIVAATGASRSTLARLAKRSHLALPSPRHT</sequence>